<evidence type="ECO:0000256" key="2">
    <source>
        <dbReference type="SAM" id="SignalP"/>
    </source>
</evidence>
<dbReference type="RefSeq" id="WP_179583703.1">
    <property type="nucleotide sequence ID" value="NZ_JACBYR010000001.1"/>
</dbReference>
<dbReference type="AlphaFoldDB" id="A0A7Y9ISJ3"/>
<dbReference type="SUPFAM" id="SSF53850">
    <property type="entry name" value="Periplasmic binding protein-like II"/>
    <property type="match status" value="1"/>
</dbReference>
<dbReference type="InterPro" id="IPR042100">
    <property type="entry name" value="Bug_dom1"/>
</dbReference>
<gene>
    <name evidence="3" type="ORF">FHW18_000860</name>
</gene>
<dbReference type="Gene3D" id="3.40.190.150">
    <property type="entry name" value="Bordetella uptake gene, domain 1"/>
    <property type="match status" value="1"/>
</dbReference>
<dbReference type="Proteomes" id="UP000542125">
    <property type="component" value="Unassembled WGS sequence"/>
</dbReference>
<reference evidence="3 4" key="1">
    <citation type="submission" date="2020-07" db="EMBL/GenBank/DDBJ databases">
        <title>Genomic Encyclopedia of Type Strains, Phase IV (KMG-V): Genome sequencing to study the core and pangenomes of soil and plant-associated prokaryotes.</title>
        <authorList>
            <person name="Whitman W."/>
        </authorList>
    </citation>
    <scope>NUCLEOTIDE SEQUENCE [LARGE SCALE GENOMIC DNA]</scope>
    <source>
        <strain evidence="3 4">SAS40</strain>
    </source>
</reference>
<protein>
    <submittedName>
        <fullName evidence="3">Tripartite-type tricarboxylate transporter receptor subunit TctC</fullName>
    </submittedName>
</protein>
<dbReference type="Pfam" id="PF03401">
    <property type="entry name" value="TctC"/>
    <property type="match status" value="1"/>
</dbReference>
<dbReference type="Gene3D" id="3.40.190.10">
    <property type="entry name" value="Periplasmic binding protein-like II"/>
    <property type="match status" value="1"/>
</dbReference>
<keyword evidence="3" id="KW-0675">Receptor</keyword>
<evidence type="ECO:0000313" key="4">
    <source>
        <dbReference type="Proteomes" id="UP000542125"/>
    </source>
</evidence>
<proteinExistence type="inferred from homology"/>
<dbReference type="EMBL" id="JACBYR010000001">
    <property type="protein sequence ID" value="NYE81589.1"/>
    <property type="molecule type" value="Genomic_DNA"/>
</dbReference>
<evidence type="ECO:0000256" key="1">
    <source>
        <dbReference type="ARBA" id="ARBA00006987"/>
    </source>
</evidence>
<feature type="chain" id="PRO_5031014044" evidence="2">
    <location>
        <begin position="22"/>
        <end position="318"/>
    </location>
</feature>
<comment type="caution">
    <text evidence="3">The sequence shown here is derived from an EMBL/GenBank/DDBJ whole genome shotgun (WGS) entry which is preliminary data.</text>
</comment>
<organism evidence="3 4">
    <name type="scientific">Pigmentiphaga litoralis</name>
    <dbReference type="NCBI Taxonomy" id="516702"/>
    <lineage>
        <taxon>Bacteria</taxon>
        <taxon>Pseudomonadati</taxon>
        <taxon>Pseudomonadota</taxon>
        <taxon>Betaproteobacteria</taxon>
        <taxon>Burkholderiales</taxon>
        <taxon>Alcaligenaceae</taxon>
        <taxon>Pigmentiphaga</taxon>
    </lineage>
</organism>
<keyword evidence="2" id="KW-0732">Signal</keyword>
<dbReference type="PANTHER" id="PTHR42928:SF5">
    <property type="entry name" value="BLR1237 PROTEIN"/>
    <property type="match status" value="1"/>
</dbReference>
<name>A0A7Y9ISJ3_9BURK</name>
<feature type="signal peptide" evidence="2">
    <location>
        <begin position="1"/>
        <end position="21"/>
    </location>
</feature>
<accession>A0A7Y9ISJ3</accession>
<keyword evidence="4" id="KW-1185">Reference proteome</keyword>
<sequence>MKRRTFAIAAACSALPLTWRAAQSADAYPARPVLAIVPYAVGGADTYLRPLQPALEQAHGIRLVIESVNGAGGTVGASRVKRSTADGYTLLFCGSGLMSIAPRVQPAAPVLADFVPIINLVTVPYIIATRKGSAITTLPALIDFIRQKPGALTYGSPGISTSPHLGMEALARMLGSSVTHIPYSGIATAIQGLLGGHIEAVIGAPSTLMPQIEANAIHGIALVGKDRFPLAPDIPSLAEAGIDLDVSTHFAVYAPRGTPPDVVATLARAFQDAASDPSYTKAMAGVRTRVNLMPADSLARVLADETARFGTLMSAITT</sequence>
<dbReference type="PIRSF" id="PIRSF017082">
    <property type="entry name" value="YflP"/>
    <property type="match status" value="1"/>
</dbReference>
<comment type="similarity">
    <text evidence="1">Belongs to the UPF0065 (bug) family.</text>
</comment>
<evidence type="ECO:0000313" key="3">
    <source>
        <dbReference type="EMBL" id="NYE81589.1"/>
    </source>
</evidence>
<dbReference type="PANTHER" id="PTHR42928">
    <property type="entry name" value="TRICARBOXYLATE-BINDING PROTEIN"/>
    <property type="match status" value="1"/>
</dbReference>
<dbReference type="CDD" id="cd07012">
    <property type="entry name" value="PBP2_Bug_TTT"/>
    <property type="match status" value="1"/>
</dbReference>
<dbReference type="InterPro" id="IPR005064">
    <property type="entry name" value="BUG"/>
</dbReference>